<organism evidence="8 9">
    <name type="scientific">Novosphingobium resinovorum</name>
    <dbReference type="NCBI Taxonomy" id="158500"/>
    <lineage>
        <taxon>Bacteria</taxon>
        <taxon>Pseudomonadati</taxon>
        <taxon>Pseudomonadota</taxon>
        <taxon>Alphaproteobacteria</taxon>
        <taxon>Sphingomonadales</taxon>
        <taxon>Sphingomonadaceae</taxon>
        <taxon>Novosphingobium</taxon>
    </lineage>
</organism>
<evidence type="ECO:0000313" key="9">
    <source>
        <dbReference type="Proteomes" id="UP000094626"/>
    </source>
</evidence>
<dbReference type="InterPro" id="IPR032694">
    <property type="entry name" value="CopC/D"/>
</dbReference>
<dbReference type="AlphaFoldDB" id="A0A1D8A8U0"/>
<evidence type="ECO:0000256" key="3">
    <source>
        <dbReference type="ARBA" id="ARBA00022692"/>
    </source>
</evidence>
<reference evidence="9" key="1">
    <citation type="journal article" date="2017" name="J. Biotechnol.">
        <title>Complete genome sequence of Novosphingobium resinovorum SA1, a versatile xenobiotic-degrading bacterium capable of utilizing sulfanilic acid.</title>
        <authorList>
            <person name="Hegedus B."/>
            <person name="Kos P.B."/>
            <person name="Balint B."/>
            <person name="Maroti G."/>
            <person name="Gan H.M."/>
            <person name="Perei K."/>
            <person name="Rakhely G."/>
        </authorList>
    </citation>
    <scope>NUCLEOTIDE SEQUENCE [LARGE SCALE GENOMIC DNA]</scope>
    <source>
        <strain evidence="9">SA1</strain>
    </source>
</reference>
<evidence type="ECO:0000256" key="2">
    <source>
        <dbReference type="ARBA" id="ARBA00022475"/>
    </source>
</evidence>
<feature type="transmembrane region" description="Helical" evidence="6">
    <location>
        <begin position="48"/>
        <end position="68"/>
    </location>
</feature>
<feature type="transmembrane region" description="Helical" evidence="6">
    <location>
        <begin position="23"/>
        <end position="43"/>
    </location>
</feature>
<evidence type="ECO:0000256" key="4">
    <source>
        <dbReference type="ARBA" id="ARBA00022989"/>
    </source>
</evidence>
<evidence type="ECO:0000313" key="8">
    <source>
        <dbReference type="EMBL" id="AOR78531.1"/>
    </source>
</evidence>
<dbReference type="GO" id="GO:0005886">
    <property type="term" value="C:plasma membrane"/>
    <property type="evidence" value="ECO:0007669"/>
    <property type="project" value="UniProtKB-SubCell"/>
</dbReference>
<protein>
    <recommendedName>
        <fullName evidence="7">Copper resistance protein D domain-containing protein</fullName>
    </recommendedName>
</protein>
<evidence type="ECO:0000259" key="7">
    <source>
        <dbReference type="Pfam" id="PF05425"/>
    </source>
</evidence>
<keyword evidence="5 6" id="KW-0472">Membrane</keyword>
<keyword evidence="4 6" id="KW-1133">Transmembrane helix</keyword>
<keyword evidence="3 6" id="KW-0812">Transmembrane</keyword>
<comment type="subcellular location">
    <subcellularLocation>
        <location evidence="1">Cell membrane</location>
        <topology evidence="1">Multi-pass membrane protein</topology>
    </subcellularLocation>
</comment>
<dbReference type="KEGG" id="nre:BES08_06515"/>
<keyword evidence="9" id="KW-1185">Reference proteome</keyword>
<dbReference type="Pfam" id="PF05425">
    <property type="entry name" value="CopD"/>
    <property type="match status" value="1"/>
</dbReference>
<feature type="transmembrane region" description="Helical" evidence="6">
    <location>
        <begin position="192"/>
        <end position="216"/>
    </location>
</feature>
<accession>A0A1D8A8U0</accession>
<dbReference type="InterPro" id="IPR008457">
    <property type="entry name" value="Cu-R_CopD_dom"/>
</dbReference>
<evidence type="ECO:0000256" key="6">
    <source>
        <dbReference type="SAM" id="Phobius"/>
    </source>
</evidence>
<sequence>MAALSIGKLDSDTVTIVLGSTPLGSLLTVRAALLVALGFLLLVRPQPLLLTIAALPALASAAFAGHASAGEGAPGHLLQASDILHLSAGALWLGALARFLTTTVSARNCDANVIRSLAGFARTGTAIVATLFVTGTASAWLISGGQLPGGAWPVLIGFKFALFLAMLGFAAGNRWKLVPEMEDGFSDARCRLIVSLMLETACALGIVALVGFAGLLDPHGG</sequence>
<dbReference type="PANTHER" id="PTHR34820:SF4">
    <property type="entry name" value="INNER MEMBRANE PROTEIN YEBZ"/>
    <property type="match status" value="1"/>
</dbReference>
<dbReference type="Proteomes" id="UP000094626">
    <property type="component" value="Chromosome"/>
</dbReference>
<keyword evidence="2" id="KW-1003">Cell membrane</keyword>
<feature type="domain" description="Copper resistance protein D" evidence="7">
    <location>
        <begin position="115"/>
        <end position="212"/>
    </location>
</feature>
<feature type="transmembrane region" description="Helical" evidence="6">
    <location>
        <begin position="149"/>
        <end position="171"/>
    </location>
</feature>
<dbReference type="GO" id="GO:0006825">
    <property type="term" value="P:copper ion transport"/>
    <property type="evidence" value="ECO:0007669"/>
    <property type="project" value="InterPro"/>
</dbReference>
<proteinExistence type="predicted"/>
<evidence type="ECO:0000256" key="1">
    <source>
        <dbReference type="ARBA" id="ARBA00004651"/>
    </source>
</evidence>
<feature type="transmembrane region" description="Helical" evidence="6">
    <location>
        <begin position="83"/>
        <end position="100"/>
    </location>
</feature>
<dbReference type="EMBL" id="CP017075">
    <property type="protein sequence ID" value="AOR78531.1"/>
    <property type="molecule type" value="Genomic_DNA"/>
</dbReference>
<name>A0A1D8A8U0_9SPHN</name>
<evidence type="ECO:0000256" key="5">
    <source>
        <dbReference type="ARBA" id="ARBA00023136"/>
    </source>
</evidence>
<dbReference type="PANTHER" id="PTHR34820">
    <property type="entry name" value="INNER MEMBRANE PROTEIN YEBZ"/>
    <property type="match status" value="1"/>
</dbReference>
<gene>
    <name evidence="8" type="ORF">BES08_06515</name>
</gene>
<feature type="transmembrane region" description="Helical" evidence="6">
    <location>
        <begin position="120"/>
        <end position="143"/>
    </location>
</feature>